<evidence type="ECO:0000313" key="13">
    <source>
        <dbReference type="EMBL" id="KAK8767734.1"/>
    </source>
</evidence>
<dbReference type="PANTHER" id="PTHR10075:SF100">
    <property type="entry name" value="FASCICLIN-2"/>
    <property type="match status" value="1"/>
</dbReference>
<dbReference type="EMBL" id="JARKHS020025056">
    <property type="protein sequence ID" value="KAK8767734.1"/>
    <property type="molecule type" value="Genomic_DNA"/>
</dbReference>
<dbReference type="PROSITE" id="PS50835">
    <property type="entry name" value="IG_LIKE"/>
    <property type="match status" value="6"/>
</dbReference>
<evidence type="ECO:0000256" key="3">
    <source>
        <dbReference type="ARBA" id="ARBA00022729"/>
    </source>
</evidence>
<dbReference type="SUPFAM" id="SSF49265">
    <property type="entry name" value="Fibronectin type III"/>
    <property type="match status" value="3"/>
</dbReference>
<dbReference type="Proteomes" id="UP001321473">
    <property type="component" value="Unassembled WGS sequence"/>
</dbReference>
<dbReference type="InterPro" id="IPR007110">
    <property type="entry name" value="Ig-like_dom"/>
</dbReference>
<evidence type="ECO:0000256" key="5">
    <source>
        <dbReference type="ARBA" id="ARBA00022989"/>
    </source>
</evidence>
<feature type="region of interest" description="Disordered" evidence="9">
    <location>
        <begin position="911"/>
        <end position="935"/>
    </location>
</feature>
<feature type="transmembrane region" description="Helical" evidence="10">
    <location>
        <begin position="1149"/>
        <end position="1170"/>
    </location>
</feature>
<keyword evidence="5 10" id="KW-1133">Transmembrane helix</keyword>
<feature type="domain" description="Ig-like" evidence="11">
    <location>
        <begin position="246"/>
        <end position="343"/>
    </location>
</feature>
<feature type="non-terminal residue" evidence="13">
    <location>
        <position position="1"/>
    </location>
</feature>
<feature type="domain" description="Fibronectin type-III" evidence="12">
    <location>
        <begin position="1031"/>
        <end position="1126"/>
    </location>
</feature>
<dbReference type="InterPro" id="IPR003599">
    <property type="entry name" value="Ig_sub"/>
</dbReference>
<feature type="domain" description="Ig-like" evidence="11">
    <location>
        <begin position="627"/>
        <end position="724"/>
    </location>
</feature>
<dbReference type="InterPro" id="IPR056754">
    <property type="entry name" value="DSCAM/DSCAML_C"/>
</dbReference>
<keyword evidence="8" id="KW-0393">Immunoglobulin domain</keyword>
<gene>
    <name evidence="13" type="ORF">V5799_005485</name>
</gene>
<dbReference type="FunFam" id="2.60.40.10:FF:000719">
    <property type="entry name" value="nephrin isoform X1"/>
    <property type="match status" value="1"/>
</dbReference>
<dbReference type="SMART" id="SM00060">
    <property type="entry name" value="FN3"/>
    <property type="match status" value="4"/>
</dbReference>
<feature type="domain" description="Ig-like" evidence="11">
    <location>
        <begin position="529"/>
        <end position="622"/>
    </location>
</feature>
<dbReference type="PROSITE" id="PS50853">
    <property type="entry name" value="FN3"/>
    <property type="match status" value="4"/>
</dbReference>
<keyword evidence="2 10" id="KW-0812">Transmembrane</keyword>
<comment type="subcellular location">
    <subcellularLocation>
        <location evidence="1">Membrane</location>
        <topology evidence="1">Single-pass membrane protein</topology>
    </subcellularLocation>
</comment>
<evidence type="ECO:0000313" key="14">
    <source>
        <dbReference type="Proteomes" id="UP001321473"/>
    </source>
</evidence>
<dbReference type="GO" id="GO:0030424">
    <property type="term" value="C:axon"/>
    <property type="evidence" value="ECO:0007669"/>
    <property type="project" value="TreeGrafter"/>
</dbReference>
<evidence type="ECO:0000256" key="1">
    <source>
        <dbReference type="ARBA" id="ARBA00004167"/>
    </source>
</evidence>
<feature type="domain" description="Fibronectin type-III" evidence="12">
    <location>
        <begin position="729"/>
        <end position="821"/>
    </location>
</feature>
<dbReference type="Pfam" id="PF25059">
    <property type="entry name" value="FN3_DSCAM-DSCAML_C"/>
    <property type="match status" value="1"/>
</dbReference>
<dbReference type="Pfam" id="PF00041">
    <property type="entry name" value="fn3"/>
    <property type="match status" value="3"/>
</dbReference>
<dbReference type="GO" id="GO:0007156">
    <property type="term" value="P:homophilic cell adhesion via plasma membrane adhesion molecules"/>
    <property type="evidence" value="ECO:0007669"/>
    <property type="project" value="TreeGrafter"/>
</dbReference>
<evidence type="ECO:0000256" key="9">
    <source>
        <dbReference type="SAM" id="MobiDB-lite"/>
    </source>
</evidence>
<evidence type="ECO:0008006" key="15">
    <source>
        <dbReference type="Google" id="ProtNLM"/>
    </source>
</evidence>
<name>A0AAQ4DZ44_AMBAM</name>
<protein>
    <recommendedName>
        <fullName evidence="15">Down syndrome cell adhesion molecule-like protein Dscam2</fullName>
    </recommendedName>
</protein>
<proteinExistence type="predicted"/>
<keyword evidence="6 10" id="KW-0472">Membrane</keyword>
<evidence type="ECO:0000256" key="6">
    <source>
        <dbReference type="ARBA" id="ARBA00023136"/>
    </source>
</evidence>
<dbReference type="InterPro" id="IPR003598">
    <property type="entry name" value="Ig_sub2"/>
</dbReference>
<dbReference type="GO" id="GO:0070593">
    <property type="term" value="P:dendrite self-avoidance"/>
    <property type="evidence" value="ECO:0007669"/>
    <property type="project" value="TreeGrafter"/>
</dbReference>
<dbReference type="Gene3D" id="2.60.40.10">
    <property type="entry name" value="Immunoglobulins"/>
    <property type="match status" value="10"/>
</dbReference>
<dbReference type="InterPro" id="IPR013783">
    <property type="entry name" value="Ig-like_fold"/>
</dbReference>
<dbReference type="SUPFAM" id="SSF48726">
    <property type="entry name" value="Immunoglobulin"/>
    <property type="match status" value="5"/>
</dbReference>
<keyword evidence="4" id="KW-0130">Cell adhesion</keyword>
<dbReference type="FunFam" id="2.60.40.10:FF:000104">
    <property type="entry name" value="Down syndrome cell adhesion molecule b"/>
    <property type="match status" value="1"/>
</dbReference>
<dbReference type="InterPro" id="IPR036179">
    <property type="entry name" value="Ig-like_dom_sf"/>
</dbReference>
<dbReference type="InterPro" id="IPR036116">
    <property type="entry name" value="FN3_sf"/>
</dbReference>
<dbReference type="CDD" id="cd00063">
    <property type="entry name" value="FN3"/>
    <property type="match status" value="4"/>
</dbReference>
<feature type="domain" description="Ig-like" evidence="11">
    <location>
        <begin position="347"/>
        <end position="432"/>
    </location>
</feature>
<dbReference type="SMART" id="SM00409">
    <property type="entry name" value="IG"/>
    <property type="match status" value="7"/>
</dbReference>
<evidence type="ECO:0000259" key="11">
    <source>
        <dbReference type="PROSITE" id="PS50835"/>
    </source>
</evidence>
<evidence type="ECO:0000256" key="4">
    <source>
        <dbReference type="ARBA" id="ARBA00022889"/>
    </source>
</evidence>
<evidence type="ECO:0000256" key="2">
    <source>
        <dbReference type="ARBA" id="ARBA00022692"/>
    </source>
</evidence>
<dbReference type="Pfam" id="PF13927">
    <property type="entry name" value="Ig_3"/>
    <property type="match status" value="6"/>
</dbReference>
<feature type="domain" description="Ig-like" evidence="11">
    <location>
        <begin position="439"/>
        <end position="524"/>
    </location>
</feature>
<sequence>VSLGLSFAERYVMTSSGDLYVRALTQAARFRCHTEDVLTRRNRTSANYAHYHATEPTGSQTPSIAFHTGQVTADQGRPTDLVCLAQGWPPPKFKWYRRQGQRLLPLPPAPAPAALDGVLHWSGGVQPEDEGQYVCVASNSLGEARATLSLAVQGELSVSVRPRLVRAEAGDSVSFQCNASSAEASLEWRLNGAPLPAGFARLERGFVRAAAVGRHQGGMLQCFAAARDGRRVAQATAELVVGERAPRMERTYGTSGSLSPRAPASLGCRASGDPAPSISWTLDGAWPVSGGGPRLRLWSTSDTATGDAVSFLNWTSVETADGGQYECVASNAGGRTAHAFRLDVRGPLFTRPAYNATALEGHRLRLQCPFGGYPYDKVIWYKDGSELPVNQRQTVFPNGTLLLETLTKVKDAGEYTCSVESLAGQPVQQVVRVIIRTGPQITPFRWLDELQEGMRAGLSCFVHAGEPPIVIEWLKDGAPLARAAKQDGFMSALSLDALTPHDDGNYTCRASNAWATASHSAVLRVKVAPSWSSEPRDVVAVTGHSVVVDCQADGEPPPHIRWKTASGWESGPYRALVSSSRVHVLVNGSLSVRSVEAADAGLYLCEASNGVGAELSKVVRLTVRSSPRLSPKESTNSAKRGSTVHLQCEPEAGDTPMRLWWLREGVPIAALGDHRYSQVEHADTKRPRSTLTITNIQKSDDALFTCHASNDYGEDTTNVQLVVQDVPGVPESLQVSEASSRYVRLAWTEPFSGNLPITQYLLRWTNKDGTWEDSVSVAGTETKVTVRGLEPSTSYLFTLRAENALGPGAYTPPLEVHTDDEPPRNAPMNVHLSAIDSRSVSIKFEDPSSLPGPPGSGAPGGGFGRVDGYYVAYRREGSPEPLRYQTLHEREGVLTGLDRDTRYEVLVQAYNAKGPGPPSRTHSVRTLAADPPPPPTYRVVGTSARTISLAWERPVIPLDDPPIRTYYVSWRAEGDEHPWREQSVGGDRTSFALSGLACGTRHQLRMRSASDVGRGPEGNVVTAATEGNRPVLQQPDRLVESNSSAAWLRPEAWWHGGCPISHFTVHYRRTAEADWTLASSHLAPHHGELVLSDLEPGSWYVLLMVAHNDAGSTTAQLNFATLTLDGDVPSQKPHLLDAKMASFYRHLTVTLPIGSSVLVLVVVLAVLWCVMRRHADDTTAAHGTPQGSLSGERYKSEVLGSAEPTYCGGGGSSRGSSAYAVPHRVYDVPYAHKRTAEHIAIQSRKSQTATGLKKTSFFLVSILEAETDPSFSTFRANVKYSTKTTCTGYDVRLTPSAPLEDWKEAVLQKDNQRKPLDFVNWIGNQESTTTTSTLRYLAFIMCLRALSLKTSASVFYEVASCQPGSTDHSSLGESKI</sequence>
<reference evidence="13 14" key="1">
    <citation type="journal article" date="2023" name="Arcadia Sci">
        <title>De novo assembly of a long-read Amblyomma americanum tick genome.</title>
        <authorList>
            <person name="Chou S."/>
            <person name="Poskanzer K.E."/>
            <person name="Rollins M."/>
            <person name="Thuy-Boun P.S."/>
        </authorList>
    </citation>
    <scope>NUCLEOTIDE SEQUENCE [LARGE SCALE GENOMIC DNA]</scope>
    <source>
        <strain evidence="13">F_SG_1</strain>
        <tissue evidence="13">Salivary glands</tissue>
    </source>
</reference>
<feature type="domain" description="Fibronectin type-III" evidence="12">
    <location>
        <begin position="931"/>
        <end position="1028"/>
    </location>
</feature>
<keyword evidence="14" id="KW-1185">Reference proteome</keyword>
<dbReference type="PANTHER" id="PTHR10075">
    <property type="entry name" value="BASIGIN RELATED"/>
    <property type="match status" value="1"/>
</dbReference>
<keyword evidence="3" id="KW-0732">Signal</keyword>
<evidence type="ECO:0000259" key="12">
    <source>
        <dbReference type="PROSITE" id="PS50853"/>
    </source>
</evidence>
<evidence type="ECO:0000256" key="10">
    <source>
        <dbReference type="SAM" id="Phobius"/>
    </source>
</evidence>
<keyword evidence="7" id="KW-1015">Disulfide bond</keyword>
<dbReference type="InterPro" id="IPR003961">
    <property type="entry name" value="FN3_dom"/>
</dbReference>
<dbReference type="GO" id="GO:0007411">
    <property type="term" value="P:axon guidance"/>
    <property type="evidence" value="ECO:0007669"/>
    <property type="project" value="TreeGrafter"/>
</dbReference>
<evidence type="ECO:0000256" key="8">
    <source>
        <dbReference type="ARBA" id="ARBA00023319"/>
    </source>
</evidence>
<feature type="domain" description="Fibronectin type-III" evidence="12">
    <location>
        <begin position="826"/>
        <end position="929"/>
    </location>
</feature>
<organism evidence="13 14">
    <name type="scientific">Amblyomma americanum</name>
    <name type="common">Lone star tick</name>
    <dbReference type="NCBI Taxonomy" id="6943"/>
    <lineage>
        <taxon>Eukaryota</taxon>
        <taxon>Metazoa</taxon>
        <taxon>Ecdysozoa</taxon>
        <taxon>Arthropoda</taxon>
        <taxon>Chelicerata</taxon>
        <taxon>Arachnida</taxon>
        <taxon>Acari</taxon>
        <taxon>Parasitiformes</taxon>
        <taxon>Ixodida</taxon>
        <taxon>Ixodoidea</taxon>
        <taxon>Ixodidae</taxon>
        <taxon>Amblyomminae</taxon>
        <taxon>Amblyomma</taxon>
    </lineage>
</organism>
<accession>A0AAQ4DZ44</accession>
<dbReference type="GO" id="GO:0098632">
    <property type="term" value="F:cell-cell adhesion mediator activity"/>
    <property type="evidence" value="ECO:0007669"/>
    <property type="project" value="TreeGrafter"/>
</dbReference>
<dbReference type="CDD" id="cd00096">
    <property type="entry name" value="Ig"/>
    <property type="match status" value="1"/>
</dbReference>
<dbReference type="FunFam" id="2.60.40.10:FF:000333">
    <property type="entry name" value="Down syndrome cell adhesion molecule"/>
    <property type="match status" value="1"/>
</dbReference>
<comment type="caution">
    <text evidence="13">The sequence shown here is derived from an EMBL/GenBank/DDBJ whole genome shotgun (WGS) entry which is preliminary data.</text>
</comment>
<feature type="domain" description="Ig-like" evidence="11">
    <location>
        <begin position="62"/>
        <end position="149"/>
    </location>
</feature>
<dbReference type="SMART" id="SM00408">
    <property type="entry name" value="IGc2"/>
    <property type="match status" value="7"/>
</dbReference>
<evidence type="ECO:0000256" key="7">
    <source>
        <dbReference type="ARBA" id="ARBA00023157"/>
    </source>
</evidence>
<dbReference type="GO" id="GO:0005886">
    <property type="term" value="C:plasma membrane"/>
    <property type="evidence" value="ECO:0007669"/>
    <property type="project" value="TreeGrafter"/>
</dbReference>